<dbReference type="SUPFAM" id="SSF53067">
    <property type="entry name" value="Actin-like ATPase domain"/>
    <property type="match status" value="1"/>
</dbReference>
<dbReference type="Pfam" id="PF00012">
    <property type="entry name" value="HSP70"/>
    <property type="match status" value="1"/>
</dbReference>
<dbReference type="AlphaFoldDB" id="A0A7S3UUI1"/>
<feature type="region of interest" description="Disordered" evidence="3">
    <location>
        <begin position="210"/>
        <end position="229"/>
    </location>
</feature>
<protein>
    <submittedName>
        <fullName evidence="4">Uncharacterized protein</fullName>
    </submittedName>
</protein>
<dbReference type="GO" id="GO:0140662">
    <property type="term" value="F:ATP-dependent protein folding chaperone"/>
    <property type="evidence" value="ECO:0007669"/>
    <property type="project" value="InterPro"/>
</dbReference>
<name>A0A7S3UUI1_HETAK</name>
<reference evidence="4" key="1">
    <citation type="submission" date="2021-01" db="EMBL/GenBank/DDBJ databases">
        <authorList>
            <person name="Corre E."/>
            <person name="Pelletier E."/>
            <person name="Niang G."/>
            <person name="Scheremetjew M."/>
            <person name="Finn R."/>
            <person name="Kale V."/>
            <person name="Holt S."/>
            <person name="Cochrane G."/>
            <person name="Meng A."/>
            <person name="Brown T."/>
            <person name="Cohen L."/>
        </authorList>
    </citation>
    <scope>NUCLEOTIDE SEQUENCE</scope>
    <source>
        <strain evidence="4">CCMP3107</strain>
    </source>
</reference>
<evidence type="ECO:0000256" key="3">
    <source>
        <dbReference type="SAM" id="MobiDB-lite"/>
    </source>
</evidence>
<keyword evidence="1" id="KW-0547">Nucleotide-binding</keyword>
<sequence>MDGLDLRLPVSRARFEDLVGDLLPEGVMCINEALAEIELVPASIDLVLLSGGVTSMPRVQNIIQHMFPQSRILQAPGKPEEVVALGATWQAFHLSNQHPDTEIGEEFPVLPESVGILNAEGGFIPVLTKGCFLPASADLEIACTQPSEAEGTSVAYQIQVCEGEELKTPLGVIILRQSKSQAGTDSEEKAVLHFSLGLTSGLEVTAHFASPSASADESQPKEKIHIHHS</sequence>
<dbReference type="GO" id="GO:0005524">
    <property type="term" value="F:ATP binding"/>
    <property type="evidence" value="ECO:0007669"/>
    <property type="project" value="UniProtKB-KW"/>
</dbReference>
<keyword evidence="2" id="KW-0067">ATP-binding</keyword>
<gene>
    <name evidence="4" type="ORF">HAKA00212_LOCUS2759</name>
</gene>
<evidence type="ECO:0000256" key="2">
    <source>
        <dbReference type="ARBA" id="ARBA00022840"/>
    </source>
</evidence>
<dbReference type="InterPro" id="IPR043129">
    <property type="entry name" value="ATPase_NBD"/>
</dbReference>
<dbReference type="Gene3D" id="3.90.640.10">
    <property type="entry name" value="Actin, Chain A, domain 4"/>
    <property type="match status" value="1"/>
</dbReference>
<evidence type="ECO:0000256" key="1">
    <source>
        <dbReference type="ARBA" id="ARBA00022741"/>
    </source>
</evidence>
<dbReference type="PRINTS" id="PR00301">
    <property type="entry name" value="HEATSHOCK70"/>
</dbReference>
<organism evidence="4">
    <name type="scientific">Heterosigma akashiwo</name>
    <name type="common">Chromophytic alga</name>
    <name type="synonym">Heterosigma carterae</name>
    <dbReference type="NCBI Taxonomy" id="2829"/>
    <lineage>
        <taxon>Eukaryota</taxon>
        <taxon>Sar</taxon>
        <taxon>Stramenopiles</taxon>
        <taxon>Ochrophyta</taxon>
        <taxon>Raphidophyceae</taxon>
        <taxon>Chattonellales</taxon>
        <taxon>Chattonellaceae</taxon>
        <taxon>Heterosigma</taxon>
    </lineage>
</organism>
<dbReference type="Gene3D" id="3.30.420.40">
    <property type="match status" value="2"/>
</dbReference>
<dbReference type="PANTHER" id="PTHR19375">
    <property type="entry name" value="HEAT SHOCK PROTEIN 70KDA"/>
    <property type="match status" value="1"/>
</dbReference>
<evidence type="ECO:0000313" key="4">
    <source>
        <dbReference type="EMBL" id="CAE0624093.1"/>
    </source>
</evidence>
<accession>A0A7S3UUI1</accession>
<dbReference type="EMBL" id="HBIU01007162">
    <property type="protein sequence ID" value="CAE0624093.1"/>
    <property type="molecule type" value="Transcribed_RNA"/>
</dbReference>
<dbReference type="InterPro" id="IPR013126">
    <property type="entry name" value="Hsp_70_fam"/>
</dbReference>
<proteinExistence type="predicted"/>